<gene>
    <name evidence="2" type="ORF">ACFP5Y_08430</name>
</gene>
<sequence>MKLKWWLYLVLASLVAFALPMLFMFGFEEVSAYNLEHQLNTQINQTSFKTHYLPYFKQHDRVNTKAFQHHTTQQLTDISDFQGAIRKNVGYYTGTLNGVYYNLNLKYTSGTWQRFGLPHYHIVGLTKY</sequence>
<reference evidence="3" key="1">
    <citation type="journal article" date="2019" name="Int. J. Syst. Evol. Microbiol.">
        <title>The Global Catalogue of Microorganisms (GCM) 10K type strain sequencing project: providing services to taxonomists for standard genome sequencing and annotation.</title>
        <authorList>
            <consortium name="The Broad Institute Genomics Platform"/>
            <consortium name="The Broad Institute Genome Sequencing Center for Infectious Disease"/>
            <person name="Wu L."/>
            <person name="Ma J."/>
        </authorList>
    </citation>
    <scope>NUCLEOTIDE SEQUENCE [LARGE SCALE GENOMIC DNA]</scope>
    <source>
        <strain evidence="3">CCM 8933</strain>
    </source>
</reference>
<evidence type="ECO:0000313" key="2">
    <source>
        <dbReference type="EMBL" id="MFC6181243.1"/>
    </source>
</evidence>
<keyword evidence="1" id="KW-0812">Transmembrane</keyword>
<name>A0ABW1S0B8_9LACO</name>
<protein>
    <submittedName>
        <fullName evidence="2">Uncharacterized protein</fullName>
    </submittedName>
</protein>
<accession>A0ABW1S0B8</accession>
<comment type="caution">
    <text evidence="2">The sequence shown here is derived from an EMBL/GenBank/DDBJ whole genome shotgun (WGS) entry which is preliminary data.</text>
</comment>
<evidence type="ECO:0000256" key="1">
    <source>
        <dbReference type="SAM" id="Phobius"/>
    </source>
</evidence>
<dbReference type="Proteomes" id="UP001596282">
    <property type="component" value="Unassembled WGS sequence"/>
</dbReference>
<dbReference type="RefSeq" id="WP_137629228.1">
    <property type="nucleotide sequence ID" value="NZ_BJDJ01000019.1"/>
</dbReference>
<keyword evidence="1" id="KW-0472">Membrane</keyword>
<evidence type="ECO:0000313" key="3">
    <source>
        <dbReference type="Proteomes" id="UP001596282"/>
    </source>
</evidence>
<proteinExistence type="predicted"/>
<keyword evidence="3" id="KW-1185">Reference proteome</keyword>
<dbReference type="EMBL" id="JBHSSC010000035">
    <property type="protein sequence ID" value="MFC6181243.1"/>
    <property type="molecule type" value="Genomic_DNA"/>
</dbReference>
<feature type="transmembrane region" description="Helical" evidence="1">
    <location>
        <begin position="6"/>
        <end position="27"/>
    </location>
</feature>
<keyword evidence="1" id="KW-1133">Transmembrane helix</keyword>
<organism evidence="2 3">
    <name type="scientific">Lactiplantibacillus daowaiensis</name>
    <dbReference type="NCBI Taxonomy" id="2559918"/>
    <lineage>
        <taxon>Bacteria</taxon>
        <taxon>Bacillati</taxon>
        <taxon>Bacillota</taxon>
        <taxon>Bacilli</taxon>
        <taxon>Lactobacillales</taxon>
        <taxon>Lactobacillaceae</taxon>
        <taxon>Lactiplantibacillus</taxon>
    </lineage>
</organism>